<feature type="domain" description="Carrier" evidence="6">
    <location>
        <begin position="4527"/>
        <end position="4602"/>
    </location>
</feature>
<evidence type="ECO:0000259" key="6">
    <source>
        <dbReference type="PROSITE" id="PS50075"/>
    </source>
</evidence>
<dbReference type="SMART" id="SM00824">
    <property type="entry name" value="PKS_TE"/>
    <property type="match status" value="1"/>
</dbReference>
<dbReference type="Gene3D" id="2.30.38.10">
    <property type="entry name" value="Luciferase, Domain 3"/>
    <property type="match status" value="4"/>
</dbReference>
<dbReference type="InterPro" id="IPR000873">
    <property type="entry name" value="AMP-dep_synth/lig_dom"/>
</dbReference>
<dbReference type="CDD" id="cd02440">
    <property type="entry name" value="AdoMet_MTases"/>
    <property type="match status" value="1"/>
</dbReference>
<evidence type="ECO:0000256" key="1">
    <source>
        <dbReference type="ARBA" id="ARBA00001957"/>
    </source>
</evidence>
<organism evidence="7 8">
    <name type="scientific">Nocardiopsis terrae</name>
    <dbReference type="NCBI Taxonomy" id="372655"/>
    <lineage>
        <taxon>Bacteria</taxon>
        <taxon>Bacillati</taxon>
        <taxon>Actinomycetota</taxon>
        <taxon>Actinomycetes</taxon>
        <taxon>Streptosporangiales</taxon>
        <taxon>Nocardiopsidaceae</taxon>
        <taxon>Nocardiopsis</taxon>
    </lineage>
</organism>
<dbReference type="InterPro" id="IPR001031">
    <property type="entry name" value="Thioesterase"/>
</dbReference>
<dbReference type="Pfam" id="PF13193">
    <property type="entry name" value="AMP-binding_C"/>
    <property type="match status" value="3"/>
</dbReference>
<dbReference type="NCBIfam" id="TIGR01733">
    <property type="entry name" value="AA-adenyl-dom"/>
    <property type="match status" value="4"/>
</dbReference>
<dbReference type="InterPro" id="IPR013217">
    <property type="entry name" value="Methyltransf_12"/>
</dbReference>
<keyword evidence="8" id="KW-1185">Reference proteome</keyword>
<dbReference type="PROSITE" id="PS00012">
    <property type="entry name" value="PHOSPHOPANTETHEINE"/>
    <property type="match status" value="3"/>
</dbReference>
<dbReference type="Pfam" id="PF00501">
    <property type="entry name" value="AMP-binding"/>
    <property type="match status" value="4"/>
</dbReference>
<sequence length="4868" mass="523230">MTRSDITDILPLTPLQEGLLFHVVFDSEGIDVYNVHMSFTLRGPLDTSGLRASVQALLSRHPNLRAAFRQRDRGRPVQVIPREVEIPWHVVDLRDGGRGTSEETRSRLDALSRSEREHRFDPAAPPLLRFCLARVADDEYRLLLTTHHLLMDGWSMPLLVRELFALYGAGGDPAALEPVRPYRDYLTWLARQDETTAMDAWASHLRGLDEPSLVASVPAMGGTALPEQIWTELTPERTAALAATARARGLTLNTVVQGAWSLLLGAVLGRDDVVFGAIAADRPPSLTGVERTIGMFINTLPVRVTTRPSEPVSEVLERIQREQSELMEHRHVSLTEVARAAGHGELFDTVVVFENYPLDPEDLRAEARGVRVDDFAVEDATHYPLGLIVVPGESLRMRFDHRADVVGSDMARGLLEGFVRVLELIADDPDLPVGALDVVSWGERSRVVEGFNDTGRVLSGGSLVGAFEEQVARTPEATAVVCGDEAVSYGRLNARANRLARRLVEAGAGPERVVAVVLPRSVDLVVAVLGVLKSGAAYVPVDPEYPVERVRFMLEDSAPVAAVTVSGVAGCVGEGVARVLLDVESLEGYADGDVGDGERSGVLCAEHPAYVIYTSGSTGRPKAVVMPSGNLVNLLAWHQEEIGGGPGTKVAQFTTISFDVAAQEILSALLHGKTLVVPDEEVRRDPRAFARWLDAHWINELYAPNLVIEAVAEAAVDQGLLLPELRHVAQAGEALSAGPAVREFCARVPGRRLHNHYGPAETHVVTGMTLPADVGGWPVVVPVGSGVWNARVYVVDGALRPVPVGVAGELYVAGAGVARGYLGRPGLTCERFVADPFGPAGGRMYRTGDVVRWTAGGELEFVGRVDDQVKVRGYRVELGEVESVVARCAGVARCVVVVRGGRLVAYVVAVVGADVCAAGVRAEVGGVLPGFMVPWVVVVDELPLTPNGKVDRGALPEPVGEGVGRGARSAREEVLCALFADVLGVESVGVEDDFFALGGHSLLAARLVWRVRSVLGVELRVRDLFEAPSVAGLAARVGQGGVVRSRPVAVERPGRVPLSFGQRRLWFLNRLEGPDSTYNMPVALRLSGVVDVGALRAALGDVVGRHEVLRTVLPVVGGEPVQRVLSVGEGTPELCVVDVGSDGLSGVLGEAVGSVFDLCVDVPFRVWLFRLGGDECVLLLLVHHVAGDGWSLGPLVRDVGVAYGARCGGGVPGWSGLSVQYADYALWQHKLLAEEDPDGLLRRQLDYWTTELRGLPERIDLPTDHDRPGTASHRGQTVPFHVPAELHKRLTALARSSGVSLFMVLHAGLAALLSRMGAGADVPIGTPVAGRGDDRLEDLVGFFVNTLVLRTDLSGDPSFAELLGRVRSTDLGAFDHQDVPFERVVEEVNPQRSLSRNPLFQVLLALQNTPSEDPGFTGLHVRPEPVAPEFAKFDLALAVVEERGSNGEHAGIRGDWEFSTDLFERTTVEELGRRLLTVLDTVVEDPAAPISALDVVSWGERSRVVEGFNDTGRVLSGGSLVGAFEEQVARTPEATAVVCGDEAVSYGRLNARANRLARRLVEAGAGPERVVAVVLPRSVDLVVAVLGVLKSGAAYVPVDPEYPVERVRFMLEDSAPVAAVTVSGVAGCVGEGVARVLLDVESLEGYADGDVGDGERSGVLCAEHPAYVIYTSGSTGRPKAVVVPHRAVVDVVVPLIDDFRFGPGERMLQFASVSFDAAVWEFVIPLCSGGTMVVAPAERLMPGPALAELVAETGVTLLILPPAALPVLPDGAIPPGVTLVVAGDTTASDQVERWSADREMINGYGPTEVTVCASKSAPLSGAVVPSMGRPIANARIYVLDDDLRLAPIGVVGEVYVGGRGVARGYLGRPGLTSERFVADPFGPSGGRMYRTGDLARWTSTGELRFAGRADDQVKIRGHRVEPGEVESVFTSHSSVARGAVVARRESGNDHRLVAYVVPRAEVGASPEHEVLDGWRATSEAFYSKPSGEFGSDFSGWTDSYTGSPIPAEEMAEWCEATVERVLALNPRRVLEIGCGTGLILARVAPHCEEYLGTDLSPSAVEHLSGRLTERPDLATTTRVEERAAHDFEGLPEGHFDTIVLNSVVQYFPGPEYLERVLRSAVRYLAPGGSVYVGDVRRRTLARTFRTAVALHGAADTADADTVRAAAEHGITRERELMVDPEFFAALTDAVPAITGTELELRRGRAHNEMTRHRYDAVIRTTASRAHTLLDSHVWGEDLGDVEEVRSLLADHAGLLRVEGVPNARLAGEAAARRALEEGSLEEARAALRTPGPGGAVDPELLWEIGRSAGLHTYVTWGQAPEGDTIDVLYTSDLRDRPDAWRRPDVPLKAPSAYTNRPTTAAPTRELAEELRGHAAAILPSYMVPSAIVITDHIPLTPNGKVDRAALPEPDRGPVHEGREPTSPAERVLCELFADVLGLAAVGVDEDFFSLGGHSLLAARLIARVKDEFGTEPEVRDVFDAPTPAGLARRVGHGAPARPPLTKRPRPERVPLSHAQFRLWFLHRLEGPSPTYNIPMALRFAEPLDREALEAAFGDLLERHESLRTVFPEEEGTPWQRVLDPSELTGPVRTVATSDEELEGALAEAALDSFDLTTEPPLRARLFTVGSDRSVLLLLTHHIAADGWSWRPLVRDLGRAYAARRAGERPDWEPLPVQYADYTLWQRELHGDEDDPDGPLREQLDYWVAELDGVPDLLQLPTDRVRPARARQRGGAVTFHLDSGVHERVRDVAEGSRATVFMVIQAAFATLLNKHGAGTDIPIGSPIAGRTDTALADLVGFFVNTLVLRTDLSGDPTFRELLGRVRETGLAAYARQDLPFEKLVERLCPERSMARHPLFQVMLAFQNADEAEPDFGGLGAEEFAVDIGVAKFDLHLSVVERAGGGGLDCALEYSDDLFERSTARALVDRFRRVLLSVVERPDTRLADVDVLADDERRRLLQEWAVDADSRASDVPVTTMFAHQLERTPSADAVVCGEQRLTYERLDERAETWARRLAAWGAGKDRIVAIALPRSPEMVVAILAVLKSGAAYLPIDADYPADRIAFMLRDARPVCVITNDEASARAAGADAVSPEQLDDHGGPVAEPERVDLPESPAYVVYTSGSTGRPKAVVMPHRGLSNLLGWHAWRFPADGEVRTAQFTAVGFDFSVQEILAALVTGRTLVIPPEEVRTSPEDLAVWIDDEGVNELFAPNVVIESLADTERGRTSGLPSLRDVFQGGEALSAGPAVREFCARVPGRRLHNIYGPAETHAATAYTLPADVGGWPVVVPVGSGVWNARVYVVDGALRPVPVGVAGELYVAGAGVARGYLGRPGLTCERFVADPFGPAGGRMYRTGDVVRWTAGGELEFVGRVDDQVKVRGYRVELGEVESVVARCAGVARCVVVVRGGRLVAYVVAVVGADVCAAGVRAEVGGVLPGFMVPWVVVVDELPLTPNGKVDRGALPEPVGEGVGRGARSAREEVLCALFADVLGVESVGVEDDFFALGGHSLLAARLVWRVRSVLGVELRVRDLFEAPSVAGLAARVGQGGVVRSRPVAVERPGRVPLSFGQRRLWFLNRLEGPDSTYNMPVALRLSGVVDVGALRAALGDVVGRHEVLRTVLPVVGGEPVQRVLSVGEGTPELCVVDVGSDGLSGVLGEAVGSVFDLCVDVPFRVWLFRLGGDECVLLLLVHHVAGDGWSLGPLVRDVGVAYGARCGGGVPGWSGLSVQYADYALWQHKLLAETEDQQSFMGRQLDYWRERLDGIPAELDIATDRPRPAIPRHHSEAILFNLDEGLHSALLSMCGRHGVSLFMVLHAGLAALLSRMGAGADVPIGTPVAGRGDDRLEDLVGFFVNTLVLRTDLSGDPSFAELLGRVRSTDLGAFDHQDVPFERVVEEVNPQRSLSRNPLFQVLLALQNTPDAEFDLPGLRTTPEPVDLGAAKFDLTFNMAERYADDGSPAGIESVLEFSTDLYDRATAQALTSRLVRLLEAAAADPDTPVGSVELLDPAERARVLEGWNATDHDPERADSTLHHRFAEQAGRTPDAVAVDDGWTQLTYAQLEACANRLAHRLVDLWVGAGTPVAVLQERSVHLVVTTLAILKAGGAYVPLHIGLPSERMRYTLRDTGTRVLVTDTAMRASGVEFGMPTVVVDDDPTAGHGTDRAPVVDVRPESLAYVMYTSGSTGVPKGIGVTHRGAIELALDRCWDSGPGSRILMHSPYAFDISTFELWTPLLSGGTIVVAPRGEVDAAVLRRVLPQGRVTSLLLTAGLFGVIADEAPHVFATVREVWTGGDVVPPTAVRRVLESCPGVVVKVLYGPTETTLGRTWDRFTDATAVPDSVPIGRPLDNTRAYVLDAALRPVPPGVPGELYLAGTALARGYVGRPDFTAERFVADPFGLGGSRMYRTGDAVRWRSDGILDFLGRVDDQVKIRGHRVEPGEVETAIAAYPGIARAAVVGRKHPAGDTVLAAYLVPEPGEDTPDTDALRSALHGVLPDYMIPTGLTVVPTLPLTPNGKLDRSALPEPEWVRRTTGRPPRGPGEETLCRLFEDVLGADRVTVDDNFFDLGGHSLLAVRLMARVNETLGTEMAPRSLFEAPTVAELGDRITRGAGSGQSLEVVLPLRPGGQAPPFFCVHPAGGFGWPYAALLGALPPDQPVYALQARGLAEEATKLPGDIHEMAREYAERIRAVVPSGPVRLLGWSFGGIVAHALACRLEAMGTPVEFLAILDGYPDAYTEDAPEVGEEDALAVLLDAAGSDRTLIGPAVDRRRVMAALRDSGSALASLDEKAIERVVRVFLNNTALIRGYRPERFDGDLFFVGAERGHADTGLTPDAWRPYVAGEVTTHWVDSDHASMGRTDVLTAIGGLLSRQLSERP</sequence>
<comment type="cofactor">
    <cofactor evidence="1">
        <name>pantetheine 4'-phosphate</name>
        <dbReference type="ChEBI" id="CHEBI:47942"/>
    </cofactor>
</comment>
<evidence type="ECO:0000313" key="7">
    <source>
        <dbReference type="EMBL" id="MBE1456926.1"/>
    </source>
</evidence>
<dbReference type="CDD" id="cd19540">
    <property type="entry name" value="LCL_NRPS-like"/>
    <property type="match status" value="3"/>
</dbReference>
<dbReference type="InterPro" id="IPR029058">
    <property type="entry name" value="AB_hydrolase_fold"/>
</dbReference>
<dbReference type="SUPFAM" id="SSF53474">
    <property type="entry name" value="alpha/beta-Hydrolases"/>
    <property type="match status" value="1"/>
</dbReference>
<feature type="region of interest" description="Disordered" evidence="5">
    <location>
        <begin position="2485"/>
        <end position="2507"/>
    </location>
</feature>
<dbReference type="NCBIfam" id="NF003417">
    <property type="entry name" value="PRK04813.1"/>
    <property type="match status" value="5"/>
</dbReference>
<dbReference type="Pfam" id="PF00668">
    <property type="entry name" value="Condensation"/>
    <property type="match status" value="4"/>
</dbReference>
<evidence type="ECO:0000313" key="8">
    <source>
        <dbReference type="Proteomes" id="UP000598217"/>
    </source>
</evidence>
<evidence type="ECO:0000256" key="3">
    <source>
        <dbReference type="ARBA" id="ARBA00022553"/>
    </source>
</evidence>
<dbReference type="Proteomes" id="UP000598217">
    <property type="component" value="Unassembled WGS sequence"/>
</dbReference>
<dbReference type="Gene3D" id="3.30.300.30">
    <property type="match status" value="5"/>
</dbReference>
<dbReference type="EMBL" id="JADBDY010000001">
    <property type="protein sequence ID" value="MBE1456926.1"/>
    <property type="molecule type" value="Genomic_DNA"/>
</dbReference>
<dbReference type="PANTHER" id="PTHR45527">
    <property type="entry name" value="NONRIBOSOMAL PEPTIDE SYNTHETASE"/>
    <property type="match status" value="1"/>
</dbReference>
<dbReference type="Gene3D" id="3.40.50.150">
    <property type="entry name" value="Vaccinia Virus protein VP39"/>
    <property type="match status" value="1"/>
</dbReference>
<dbReference type="PROSITE" id="PS00455">
    <property type="entry name" value="AMP_BINDING"/>
    <property type="match status" value="4"/>
</dbReference>
<feature type="domain" description="Carrier" evidence="6">
    <location>
        <begin position="3468"/>
        <end position="3543"/>
    </location>
</feature>
<dbReference type="CDD" id="cd12117">
    <property type="entry name" value="A_NRPS_Srf_like"/>
    <property type="match status" value="1"/>
</dbReference>
<proteinExistence type="predicted"/>
<dbReference type="Pfam" id="PF00975">
    <property type="entry name" value="Thioesterase"/>
    <property type="match status" value="1"/>
</dbReference>
<protein>
    <submittedName>
        <fullName evidence="7">Pristinamycin I synthase-3/4</fullName>
    </submittedName>
</protein>
<dbReference type="InterPro" id="IPR025110">
    <property type="entry name" value="AMP-bd_C"/>
</dbReference>
<dbReference type="Pfam" id="PF08242">
    <property type="entry name" value="Methyltransf_12"/>
    <property type="match status" value="1"/>
</dbReference>
<dbReference type="SUPFAM" id="SSF52777">
    <property type="entry name" value="CoA-dependent acyltransferases"/>
    <property type="match status" value="8"/>
</dbReference>
<dbReference type="InterPro" id="IPR010071">
    <property type="entry name" value="AA_adenyl_dom"/>
</dbReference>
<keyword evidence="3" id="KW-0597">Phosphoprotein</keyword>
<dbReference type="Pfam" id="PF00550">
    <property type="entry name" value="PP-binding"/>
    <property type="match status" value="4"/>
</dbReference>
<dbReference type="RefSeq" id="WP_192733299.1">
    <property type="nucleotide sequence ID" value="NZ_JADBDY010000001.1"/>
</dbReference>
<dbReference type="PANTHER" id="PTHR45527:SF1">
    <property type="entry name" value="FATTY ACID SYNTHASE"/>
    <property type="match status" value="1"/>
</dbReference>
<keyword evidence="2" id="KW-0596">Phosphopantetheine</keyword>
<dbReference type="InterPro" id="IPR006162">
    <property type="entry name" value="Ppantetheine_attach_site"/>
</dbReference>
<comment type="caution">
    <text evidence="7">The sequence shown here is derived from an EMBL/GenBank/DDBJ whole genome shotgun (WGS) entry which is preliminary data.</text>
</comment>
<dbReference type="InterPro" id="IPR029063">
    <property type="entry name" value="SAM-dependent_MTases_sf"/>
</dbReference>
<dbReference type="InterPro" id="IPR036736">
    <property type="entry name" value="ACP-like_sf"/>
</dbReference>
<feature type="domain" description="Carrier" evidence="6">
    <location>
        <begin position="2419"/>
        <end position="2494"/>
    </location>
</feature>
<evidence type="ECO:0000256" key="2">
    <source>
        <dbReference type="ARBA" id="ARBA00022450"/>
    </source>
</evidence>
<dbReference type="InterPro" id="IPR009081">
    <property type="entry name" value="PP-bd_ACP"/>
</dbReference>
<keyword evidence="4" id="KW-0677">Repeat</keyword>
<dbReference type="InterPro" id="IPR020806">
    <property type="entry name" value="PKS_PP-bd"/>
</dbReference>
<dbReference type="InterPro" id="IPR045851">
    <property type="entry name" value="AMP-bd_C_sf"/>
</dbReference>
<dbReference type="Gene3D" id="3.30.559.30">
    <property type="entry name" value="Nonribosomal peptide synthetase, condensation domain"/>
    <property type="match status" value="4"/>
</dbReference>
<accession>A0ABR9HDF8</accession>
<dbReference type="SMART" id="SM00823">
    <property type="entry name" value="PKS_PP"/>
    <property type="match status" value="4"/>
</dbReference>
<reference evidence="7 8" key="1">
    <citation type="submission" date="2020-10" db="EMBL/GenBank/DDBJ databases">
        <title>Sequencing the genomes of 1000 actinobacteria strains.</title>
        <authorList>
            <person name="Klenk H.-P."/>
        </authorList>
    </citation>
    <scope>NUCLEOTIDE SEQUENCE [LARGE SCALE GENOMIC DNA]</scope>
    <source>
        <strain evidence="7 8">DSM 45157</strain>
    </source>
</reference>
<dbReference type="SUPFAM" id="SSF56801">
    <property type="entry name" value="Acetyl-CoA synthetase-like"/>
    <property type="match status" value="4"/>
</dbReference>
<evidence type="ECO:0000256" key="5">
    <source>
        <dbReference type="SAM" id="MobiDB-lite"/>
    </source>
</evidence>
<dbReference type="Gene3D" id="3.40.50.1820">
    <property type="entry name" value="alpha/beta hydrolase"/>
    <property type="match status" value="1"/>
</dbReference>
<dbReference type="InterPro" id="IPR001242">
    <property type="entry name" value="Condensation_dom"/>
</dbReference>
<dbReference type="Gene3D" id="3.40.50.980">
    <property type="match status" value="8"/>
</dbReference>
<name>A0ABR9HDF8_9ACTN</name>
<dbReference type="SUPFAM" id="SSF47336">
    <property type="entry name" value="ACP-like"/>
    <property type="match status" value="4"/>
</dbReference>
<dbReference type="SUPFAM" id="SSF53335">
    <property type="entry name" value="S-adenosyl-L-methionine-dependent methyltransferases"/>
    <property type="match status" value="1"/>
</dbReference>
<dbReference type="InterPro" id="IPR020845">
    <property type="entry name" value="AMP-binding_CS"/>
</dbReference>
<dbReference type="Gene3D" id="1.10.1200.10">
    <property type="entry name" value="ACP-like"/>
    <property type="match status" value="3"/>
</dbReference>
<dbReference type="Gene3D" id="3.30.559.10">
    <property type="entry name" value="Chloramphenicol acetyltransferase-like domain"/>
    <property type="match status" value="4"/>
</dbReference>
<feature type="domain" description="Carrier" evidence="6">
    <location>
        <begin position="966"/>
        <end position="1041"/>
    </location>
</feature>
<dbReference type="CDD" id="cd19543">
    <property type="entry name" value="DCL_NRPS"/>
    <property type="match status" value="1"/>
</dbReference>
<dbReference type="InterPro" id="IPR023213">
    <property type="entry name" value="CAT-like_dom_sf"/>
</dbReference>
<evidence type="ECO:0000256" key="4">
    <source>
        <dbReference type="ARBA" id="ARBA00022737"/>
    </source>
</evidence>
<gene>
    <name evidence="7" type="ORF">H4W79_001140</name>
</gene>
<dbReference type="PROSITE" id="PS50075">
    <property type="entry name" value="CARRIER"/>
    <property type="match status" value="4"/>
</dbReference>
<dbReference type="InterPro" id="IPR020802">
    <property type="entry name" value="TesA-like"/>
</dbReference>